<feature type="compositionally biased region" description="Basic and acidic residues" evidence="1">
    <location>
        <begin position="259"/>
        <end position="271"/>
    </location>
</feature>
<dbReference type="AlphaFoldDB" id="A0A2K3CTA1"/>
<keyword evidence="3" id="KW-1185">Reference proteome</keyword>
<feature type="compositionally biased region" description="Low complexity" evidence="1">
    <location>
        <begin position="41"/>
        <end position="72"/>
    </location>
</feature>
<evidence type="ECO:0000313" key="2">
    <source>
        <dbReference type="EMBL" id="PNW71514.1"/>
    </source>
</evidence>
<dbReference type="KEGG" id="cre:CHLRE_16g657500v5"/>
<name>A0A2K3CTA1_CHLRE</name>
<dbReference type="GeneID" id="66056547"/>
<evidence type="ECO:0000256" key="1">
    <source>
        <dbReference type="SAM" id="MobiDB-lite"/>
    </source>
</evidence>
<feature type="region of interest" description="Disordered" evidence="1">
    <location>
        <begin position="41"/>
        <end position="131"/>
    </location>
</feature>
<accession>A0A2K3CTA1</accession>
<organism evidence="2 3">
    <name type="scientific">Chlamydomonas reinhardtii</name>
    <name type="common">Chlamydomonas smithii</name>
    <dbReference type="NCBI Taxonomy" id="3055"/>
    <lineage>
        <taxon>Eukaryota</taxon>
        <taxon>Viridiplantae</taxon>
        <taxon>Chlorophyta</taxon>
        <taxon>core chlorophytes</taxon>
        <taxon>Chlorophyceae</taxon>
        <taxon>CS clade</taxon>
        <taxon>Chlamydomonadales</taxon>
        <taxon>Chlamydomonadaceae</taxon>
        <taxon>Chlamydomonas</taxon>
    </lineage>
</organism>
<feature type="compositionally biased region" description="Basic and acidic residues" evidence="1">
    <location>
        <begin position="106"/>
        <end position="131"/>
    </location>
</feature>
<protein>
    <submittedName>
        <fullName evidence="2">Uncharacterized protein</fullName>
    </submittedName>
</protein>
<dbReference type="OMA" id="EVTEHEH"/>
<dbReference type="Proteomes" id="UP000006906">
    <property type="component" value="Chromosome 16"/>
</dbReference>
<feature type="region of interest" description="Disordered" evidence="1">
    <location>
        <begin position="222"/>
        <end position="271"/>
    </location>
</feature>
<dbReference type="OrthoDB" id="552023at2759"/>
<sequence>MRGGLQPPWAAAVQGARRVTAGFELTCQRAANARNARVAKVAARALQPEQQPGGRAAEGAAAAAGSQQPDQQAVRRVTVANSTDLAARGSPGSQAGGEPTGGARTQGKEQADTEVTEHEHEHGHGAQDDRTSLKGHVAAAALGAAAGTAAAAAAVSPATPAAAAPVGGVTGRAIMAAGALGGAVVGDLLLGGAKAEDVETDKDVEREMEAAADKVVYRLREARASGTLRSRRKHDAGSEAAGASGGGDSGSSGASSGDGHGHGAETGQRDV</sequence>
<dbReference type="Gramene" id="PNW71514">
    <property type="protein sequence ID" value="PNW71514"/>
    <property type="gene ID" value="CHLRE_16g657500v5"/>
</dbReference>
<proteinExistence type="predicted"/>
<evidence type="ECO:0000313" key="3">
    <source>
        <dbReference type="Proteomes" id="UP000006906"/>
    </source>
</evidence>
<dbReference type="InParanoid" id="A0A2K3CTA1"/>
<dbReference type="RefSeq" id="XP_042915562.1">
    <property type="nucleotide sequence ID" value="XM_043070920.1"/>
</dbReference>
<dbReference type="EMBL" id="CM008977">
    <property type="protein sequence ID" value="PNW71514.1"/>
    <property type="molecule type" value="Genomic_DNA"/>
</dbReference>
<reference evidence="2 3" key="1">
    <citation type="journal article" date="2007" name="Science">
        <title>The Chlamydomonas genome reveals the evolution of key animal and plant functions.</title>
        <authorList>
            <person name="Merchant S.S."/>
            <person name="Prochnik S.E."/>
            <person name="Vallon O."/>
            <person name="Harris E.H."/>
            <person name="Karpowicz S.J."/>
            <person name="Witman G.B."/>
            <person name="Terry A."/>
            <person name="Salamov A."/>
            <person name="Fritz-Laylin L.K."/>
            <person name="Marechal-Drouard L."/>
            <person name="Marshall W.F."/>
            <person name="Qu L.H."/>
            <person name="Nelson D.R."/>
            <person name="Sanderfoot A.A."/>
            <person name="Spalding M.H."/>
            <person name="Kapitonov V.V."/>
            <person name="Ren Q."/>
            <person name="Ferris P."/>
            <person name="Lindquist E."/>
            <person name="Shapiro H."/>
            <person name="Lucas S.M."/>
            <person name="Grimwood J."/>
            <person name="Schmutz J."/>
            <person name="Cardol P."/>
            <person name="Cerutti H."/>
            <person name="Chanfreau G."/>
            <person name="Chen C.L."/>
            <person name="Cognat V."/>
            <person name="Croft M.T."/>
            <person name="Dent R."/>
            <person name="Dutcher S."/>
            <person name="Fernandez E."/>
            <person name="Fukuzawa H."/>
            <person name="Gonzalez-Ballester D."/>
            <person name="Gonzalez-Halphen D."/>
            <person name="Hallmann A."/>
            <person name="Hanikenne M."/>
            <person name="Hippler M."/>
            <person name="Inwood W."/>
            <person name="Jabbari K."/>
            <person name="Kalanon M."/>
            <person name="Kuras R."/>
            <person name="Lefebvre P.A."/>
            <person name="Lemaire S.D."/>
            <person name="Lobanov A.V."/>
            <person name="Lohr M."/>
            <person name="Manuell A."/>
            <person name="Meier I."/>
            <person name="Mets L."/>
            <person name="Mittag M."/>
            <person name="Mittelmeier T."/>
            <person name="Moroney J.V."/>
            <person name="Moseley J."/>
            <person name="Napoli C."/>
            <person name="Nedelcu A.M."/>
            <person name="Niyogi K."/>
            <person name="Novoselov S.V."/>
            <person name="Paulsen I.T."/>
            <person name="Pazour G."/>
            <person name="Purton S."/>
            <person name="Ral J.P."/>
            <person name="Riano-Pachon D.M."/>
            <person name="Riekhof W."/>
            <person name="Rymarquis L."/>
            <person name="Schroda M."/>
            <person name="Stern D."/>
            <person name="Umen J."/>
            <person name="Willows R."/>
            <person name="Wilson N."/>
            <person name="Zimmer S.L."/>
            <person name="Allmer J."/>
            <person name="Balk J."/>
            <person name="Bisova K."/>
            <person name="Chen C.J."/>
            <person name="Elias M."/>
            <person name="Gendler K."/>
            <person name="Hauser C."/>
            <person name="Lamb M.R."/>
            <person name="Ledford H."/>
            <person name="Long J.C."/>
            <person name="Minagawa J."/>
            <person name="Page M.D."/>
            <person name="Pan J."/>
            <person name="Pootakham W."/>
            <person name="Roje S."/>
            <person name="Rose A."/>
            <person name="Stahlberg E."/>
            <person name="Terauchi A.M."/>
            <person name="Yang P."/>
            <person name="Ball S."/>
            <person name="Bowler C."/>
            <person name="Dieckmann C.L."/>
            <person name="Gladyshev V.N."/>
            <person name="Green P."/>
            <person name="Jorgensen R."/>
            <person name="Mayfield S."/>
            <person name="Mueller-Roeber B."/>
            <person name="Rajamani S."/>
            <person name="Sayre R.T."/>
            <person name="Brokstein P."/>
            <person name="Dubchak I."/>
            <person name="Goodstein D."/>
            <person name="Hornick L."/>
            <person name="Huang Y.W."/>
            <person name="Jhaveri J."/>
            <person name="Luo Y."/>
            <person name="Martinez D."/>
            <person name="Ngau W.C."/>
            <person name="Otillar B."/>
            <person name="Poliakov A."/>
            <person name="Porter A."/>
            <person name="Szajkowski L."/>
            <person name="Werner G."/>
            <person name="Zhou K."/>
            <person name="Grigoriev I.V."/>
            <person name="Rokhsar D.S."/>
            <person name="Grossman A.R."/>
        </authorList>
    </citation>
    <scope>NUCLEOTIDE SEQUENCE [LARGE SCALE GENOMIC DNA]</scope>
    <source>
        <strain evidence="3">CC-503</strain>
    </source>
</reference>
<gene>
    <name evidence="2" type="ORF">CHLRE_16g657500v5</name>
</gene>